<dbReference type="AlphaFoldDB" id="A0A5A9Z6B5"/>
<evidence type="ECO:0000259" key="1">
    <source>
        <dbReference type="Pfam" id="PF13403"/>
    </source>
</evidence>
<comment type="caution">
    <text evidence="2">The sequence shown here is derived from an EMBL/GenBank/DDBJ whole genome shotgun (WGS) entry which is preliminary data.</text>
</comment>
<gene>
    <name evidence="2" type="ORF">FLO80_14835</name>
</gene>
<feature type="domain" description="Hedgehog/Intein (Hint)" evidence="1">
    <location>
        <begin position="141"/>
        <end position="275"/>
    </location>
</feature>
<dbReference type="EMBL" id="VINQ01000012">
    <property type="protein sequence ID" value="KAA0912662.1"/>
    <property type="molecule type" value="Genomic_DNA"/>
</dbReference>
<reference evidence="2 3" key="1">
    <citation type="submission" date="2019-07" db="EMBL/GenBank/DDBJ databases">
        <title>Aquicoccus porphyridii gen. nov., sp. nov., isolated from a small marine red alga, Porphyridium marinum.</title>
        <authorList>
            <person name="Liu L."/>
        </authorList>
    </citation>
    <scope>NUCLEOTIDE SEQUENCE [LARGE SCALE GENOMIC DNA]</scope>
    <source>
        <strain evidence="2 3">L1 8-17</strain>
    </source>
</reference>
<evidence type="ECO:0000313" key="3">
    <source>
        <dbReference type="Proteomes" id="UP000325291"/>
    </source>
</evidence>
<proteinExistence type="predicted"/>
<protein>
    <recommendedName>
        <fullName evidence="1">Hedgehog/Intein (Hint) domain-containing protein</fullName>
    </recommendedName>
</protein>
<dbReference type="Pfam" id="PF13403">
    <property type="entry name" value="Hint_2"/>
    <property type="match status" value="1"/>
</dbReference>
<organism evidence="2 3">
    <name type="scientific">Aquicoccus porphyridii</name>
    <dbReference type="NCBI Taxonomy" id="1852029"/>
    <lineage>
        <taxon>Bacteria</taxon>
        <taxon>Pseudomonadati</taxon>
        <taxon>Pseudomonadota</taxon>
        <taxon>Alphaproteobacteria</taxon>
        <taxon>Rhodobacterales</taxon>
        <taxon>Paracoccaceae</taxon>
        <taxon>Aquicoccus</taxon>
    </lineage>
</organism>
<dbReference type="InterPro" id="IPR028992">
    <property type="entry name" value="Hedgehog/Intein_dom"/>
</dbReference>
<evidence type="ECO:0000313" key="2">
    <source>
        <dbReference type="EMBL" id="KAA0912662.1"/>
    </source>
</evidence>
<dbReference type="SUPFAM" id="SSF51294">
    <property type="entry name" value="Hedgehog/intein (Hint) domain"/>
    <property type="match status" value="1"/>
</dbReference>
<name>A0A5A9Z6B5_9RHOB</name>
<accession>A0A5A9Z6B5</accession>
<dbReference type="Proteomes" id="UP000325291">
    <property type="component" value="Unassembled WGS sequence"/>
</dbReference>
<dbReference type="InterPro" id="IPR036844">
    <property type="entry name" value="Hint_dom_sf"/>
</dbReference>
<keyword evidence="3" id="KW-1185">Reference proteome</keyword>
<sequence length="322" mass="35580">MIETRLSPDGGPQTLFAFESHDCEVFKLSVQAIPGGGVVLVMAENGEAFHAALNHDAQDRADLLRISYSWDLPRGRGRLAIERPEHGKMVKLMLENPRAMHVEDVQAMTCDPRRRLMDRDVEFFAISEKVEPIGPAPSLGADVPILTSDRYVCAQDLQRGDLVETLEAGLVPVLHAVRRTVPARGSFRPVRLRAPYFGLRSDIVVAPDQRLVVGGSEVEYIFGREAVLVPARHLVNGISAISLSGSPTVTYCQVILPRHESMIGAGCPIESLYIGRLRRKPAQLAQSVLAKIDRTLLPEHPKSSYPMLRPFEAITLMQRRAA</sequence>